<feature type="signal peptide" evidence="1">
    <location>
        <begin position="1"/>
        <end position="24"/>
    </location>
</feature>
<evidence type="ECO:0000256" key="1">
    <source>
        <dbReference type="SAM" id="SignalP"/>
    </source>
</evidence>
<organism evidence="2">
    <name type="scientific">Ixodes ricinus</name>
    <name type="common">Common tick</name>
    <name type="synonym">Acarus ricinus</name>
    <dbReference type="NCBI Taxonomy" id="34613"/>
    <lineage>
        <taxon>Eukaryota</taxon>
        <taxon>Metazoa</taxon>
        <taxon>Ecdysozoa</taxon>
        <taxon>Arthropoda</taxon>
        <taxon>Chelicerata</taxon>
        <taxon>Arachnida</taxon>
        <taxon>Acari</taxon>
        <taxon>Parasitiformes</taxon>
        <taxon>Ixodida</taxon>
        <taxon>Ixodoidea</taxon>
        <taxon>Ixodidae</taxon>
        <taxon>Ixodinae</taxon>
        <taxon>Ixodes</taxon>
    </lineage>
</organism>
<dbReference type="EMBL" id="GANP01012824">
    <property type="protein sequence ID" value="JAB71644.1"/>
    <property type="molecule type" value="mRNA"/>
</dbReference>
<feature type="chain" id="PRO_5004734288" evidence="1">
    <location>
        <begin position="25"/>
        <end position="135"/>
    </location>
</feature>
<dbReference type="AlphaFoldDB" id="V5H3T2"/>
<name>V5H3T2_IXORI</name>
<sequence>MLPFSKMLLVVFAMVLILPALKSGGFLSGTELYDDCTDYLIEAGDLICGLDGQGAFRDYNPYYCTLKCQGPGTPRLPRGVCNPGVGVECTLGAREGLRNFDVRNLSTKRNETGNGFSLTKTKVGPDLLLLRLTER</sequence>
<reference evidence="2" key="1">
    <citation type="journal article" date="2015" name="Sci. Rep.">
        <title>Tissue- and time-dependent transcription in Ixodes ricinus salivary glands and midguts when blood feeding on the vertebrate host.</title>
        <authorList>
            <person name="Kotsyfakis M."/>
            <person name="Schwarz A."/>
            <person name="Erhart J."/>
            <person name="Ribeiro J.M."/>
        </authorList>
    </citation>
    <scope>NUCLEOTIDE SEQUENCE</scope>
    <source>
        <tissue evidence="2">Salivary gland and midgut</tissue>
    </source>
</reference>
<evidence type="ECO:0000313" key="2">
    <source>
        <dbReference type="EMBL" id="JAB71644.1"/>
    </source>
</evidence>
<proteinExistence type="evidence at transcript level"/>
<accession>V5H3T2</accession>
<keyword evidence="1" id="KW-0732">Signal</keyword>
<protein>
    <submittedName>
        <fullName evidence="2">Putative secreted protein</fullName>
    </submittedName>
</protein>